<reference evidence="2 3" key="1">
    <citation type="submission" date="2018-06" db="EMBL/GenBank/DDBJ databases">
        <authorList>
            <consortium name="Pathogen Informatics"/>
            <person name="Doyle S."/>
        </authorList>
    </citation>
    <scope>NUCLEOTIDE SEQUENCE [LARGE SCALE GENOMIC DNA]</scope>
    <source>
        <strain evidence="2 3">NCTC12112</strain>
    </source>
</reference>
<dbReference type="Proteomes" id="UP000249008">
    <property type="component" value="Chromosome 1"/>
</dbReference>
<sequence length="194" mass="22541">MTKMEFWQLMDVFRKDSNGDNEIFLQSAQEYLSSCNIEDVCYFGGYLGAYMEAVNECVWVDMACKVINGYVSDDTGLYFALWLISQGEEVLVKSLIDPDSLAEVPNIPFGNAEFEMLMSITYELIGEEMDIDKVSSFQRECLEIITPDIHYKNNDKYGNYEYFEEAMEDIPNVLPRLIERAASENFDWKNLYEF</sequence>
<proteinExistence type="predicted"/>
<dbReference type="Pfam" id="PF14024">
    <property type="entry name" value="DUF4240"/>
    <property type="match status" value="1"/>
</dbReference>
<evidence type="ECO:0000259" key="1">
    <source>
        <dbReference type="Pfam" id="PF14024"/>
    </source>
</evidence>
<dbReference type="GeneID" id="78455995"/>
<gene>
    <name evidence="2" type="ORF">NCTC12112_01433</name>
</gene>
<name>A0AAX1TVN9_9FUSO</name>
<dbReference type="RefSeq" id="WP_005977375.1">
    <property type="nucleotide sequence ID" value="NZ_CABKNW010000002.1"/>
</dbReference>
<dbReference type="AlphaFoldDB" id="A0AAX1TVN9"/>
<feature type="domain" description="DUF4240" evidence="1">
    <location>
        <begin position="1"/>
        <end position="120"/>
    </location>
</feature>
<accession>A0AAX1TVN9</accession>
<protein>
    <recommendedName>
        <fullName evidence="1">DUF4240 domain-containing protein</fullName>
    </recommendedName>
</protein>
<evidence type="ECO:0000313" key="3">
    <source>
        <dbReference type="Proteomes" id="UP000249008"/>
    </source>
</evidence>
<evidence type="ECO:0000313" key="2">
    <source>
        <dbReference type="EMBL" id="SQJ02525.1"/>
    </source>
</evidence>
<dbReference type="KEGG" id="ful:C4N20_14305"/>
<organism evidence="2 3">
    <name type="scientific">Fusobacterium ulcerans</name>
    <dbReference type="NCBI Taxonomy" id="861"/>
    <lineage>
        <taxon>Bacteria</taxon>
        <taxon>Fusobacteriati</taxon>
        <taxon>Fusobacteriota</taxon>
        <taxon>Fusobacteriia</taxon>
        <taxon>Fusobacteriales</taxon>
        <taxon>Fusobacteriaceae</taxon>
        <taxon>Fusobacterium</taxon>
    </lineage>
</organism>
<dbReference type="InterPro" id="IPR025334">
    <property type="entry name" value="DUF4240"/>
</dbReference>
<dbReference type="EMBL" id="LS483487">
    <property type="protein sequence ID" value="SQJ02525.1"/>
    <property type="molecule type" value="Genomic_DNA"/>
</dbReference>